<evidence type="ECO:0000256" key="1">
    <source>
        <dbReference type="ARBA" id="ARBA00009431"/>
    </source>
</evidence>
<evidence type="ECO:0000313" key="7">
    <source>
        <dbReference type="EMBL" id="KAE8008135.1"/>
    </source>
</evidence>
<name>A0A5N6QLY2_9ROSI</name>
<dbReference type="Pfam" id="PF00450">
    <property type="entry name" value="Peptidase_S10"/>
    <property type="match status" value="1"/>
</dbReference>
<dbReference type="EMBL" id="CM017322">
    <property type="protein sequence ID" value="KAE8008135.1"/>
    <property type="molecule type" value="Genomic_DNA"/>
</dbReference>
<dbReference type="GO" id="GO:0006508">
    <property type="term" value="P:proteolysis"/>
    <property type="evidence" value="ECO:0007669"/>
    <property type="project" value="UniProtKB-KW"/>
</dbReference>
<dbReference type="GO" id="GO:0016747">
    <property type="term" value="F:acyltransferase activity, transferring groups other than amino-acyl groups"/>
    <property type="evidence" value="ECO:0007669"/>
    <property type="project" value="TreeGrafter"/>
</dbReference>
<evidence type="ECO:0000256" key="3">
    <source>
        <dbReference type="ARBA" id="ARBA00022670"/>
    </source>
</evidence>
<evidence type="ECO:0000313" key="8">
    <source>
        <dbReference type="Proteomes" id="UP000327013"/>
    </source>
</evidence>
<keyword evidence="4" id="KW-0732">Signal</keyword>
<dbReference type="FunFam" id="3.40.50.1820:FF:000072">
    <property type="entry name" value="Serine carboxypeptidase-like 19"/>
    <property type="match status" value="1"/>
</dbReference>
<gene>
    <name evidence="7" type="ORF">FH972_004675</name>
</gene>
<dbReference type="InterPro" id="IPR029058">
    <property type="entry name" value="AB_hydrolase_fold"/>
</dbReference>
<evidence type="ECO:0000256" key="5">
    <source>
        <dbReference type="ARBA" id="ARBA00022801"/>
    </source>
</evidence>
<reference evidence="7 8" key="1">
    <citation type="submission" date="2019-06" db="EMBL/GenBank/DDBJ databases">
        <title>A chromosomal-level reference genome of Carpinus fangiana (Coryloideae, Betulaceae).</title>
        <authorList>
            <person name="Yang X."/>
            <person name="Wang Z."/>
            <person name="Zhang L."/>
            <person name="Hao G."/>
            <person name="Liu J."/>
            <person name="Yang Y."/>
        </authorList>
    </citation>
    <scope>NUCLEOTIDE SEQUENCE [LARGE SCALE GENOMIC DNA]</scope>
    <source>
        <strain evidence="7">Cfa_2016G</strain>
        <tissue evidence="7">Leaf</tissue>
    </source>
</reference>
<dbReference type="AlphaFoldDB" id="A0A5N6QLY2"/>
<dbReference type="SUPFAM" id="SSF53474">
    <property type="entry name" value="alpha/beta-Hydrolases"/>
    <property type="match status" value="1"/>
</dbReference>
<dbReference type="InterPro" id="IPR001563">
    <property type="entry name" value="Peptidase_S10"/>
</dbReference>
<dbReference type="GO" id="GO:0004185">
    <property type="term" value="F:serine-type carboxypeptidase activity"/>
    <property type="evidence" value="ECO:0007669"/>
    <property type="project" value="InterPro"/>
</dbReference>
<evidence type="ECO:0008006" key="9">
    <source>
        <dbReference type="Google" id="ProtNLM"/>
    </source>
</evidence>
<dbReference type="Gene3D" id="3.40.50.1820">
    <property type="entry name" value="alpha/beta hydrolase"/>
    <property type="match status" value="1"/>
</dbReference>
<dbReference type="PANTHER" id="PTHR11802">
    <property type="entry name" value="SERINE PROTEASE FAMILY S10 SERINE CARBOXYPEPTIDASE"/>
    <property type="match status" value="1"/>
</dbReference>
<keyword evidence="8" id="KW-1185">Reference proteome</keyword>
<evidence type="ECO:0000256" key="4">
    <source>
        <dbReference type="ARBA" id="ARBA00022729"/>
    </source>
</evidence>
<sequence length="501" mass="56504">MAHLISGRKMEARSRSADIAKKSRCLRISGNNGKYVGWMWMHFLLVLLLSATATSMSVVETLPGYSDPLPFNLETGYVPVGETDDIQLFYYFIESQRNPVKDPLVLWLTGGPGCSALSGLIYEIGPLTFDYNSFNGSFPTFSVNPQAWTEIANVIFLDAPVGTGFSYSTSAEGYYTSDIKSPNDIYLFLRKWILDHPKFLKNPLYVAGDSYSGVIVPQVSLLISDGNIAGSLPPMNFLGYILGNPVTDQHGDENSRMKYFHRLTLISDEIYESVKESCKGEYVYPDLTNSTCLDDIGLIAECTKNVNDAQILEPKCSFATPRPKTMNWGRKFFDDIPDEIIQSPTKRQENWCRNQNYVLSYIWANDETVQKALGIRNGTITDWKRCNKSLAYESNLNTVIHYHEELLKRGYRTLVYSGDHDMMIPYVGTLVWINNLHLPVVDGWRPWFVGGQIAGFTEKYSTTKGDGLTFALVKGGGHTAPEYKPQECLEMADRWMSFYAL</sequence>
<comment type="similarity">
    <text evidence="1">Belongs to the peptidase S10 family.</text>
</comment>
<dbReference type="OrthoDB" id="443318at2759"/>
<dbReference type="PRINTS" id="PR00724">
    <property type="entry name" value="CRBOXYPTASEC"/>
</dbReference>
<dbReference type="Proteomes" id="UP000327013">
    <property type="component" value="Chromosome 2"/>
</dbReference>
<evidence type="ECO:0000256" key="2">
    <source>
        <dbReference type="ARBA" id="ARBA00022645"/>
    </source>
</evidence>
<accession>A0A5N6QLY2</accession>
<dbReference type="Gene3D" id="3.40.50.12670">
    <property type="match status" value="1"/>
</dbReference>
<dbReference type="PROSITE" id="PS00560">
    <property type="entry name" value="CARBOXYPEPT_SER_HIS"/>
    <property type="match status" value="1"/>
</dbReference>
<protein>
    <recommendedName>
        <fullName evidence="9">Serine carboxypeptidase-like 18</fullName>
    </recommendedName>
</protein>
<proteinExistence type="inferred from homology"/>
<dbReference type="GO" id="GO:0019748">
    <property type="term" value="P:secondary metabolic process"/>
    <property type="evidence" value="ECO:0007669"/>
    <property type="project" value="TreeGrafter"/>
</dbReference>
<keyword evidence="2" id="KW-0121">Carboxypeptidase</keyword>
<organism evidence="7 8">
    <name type="scientific">Carpinus fangiana</name>
    <dbReference type="NCBI Taxonomy" id="176857"/>
    <lineage>
        <taxon>Eukaryota</taxon>
        <taxon>Viridiplantae</taxon>
        <taxon>Streptophyta</taxon>
        <taxon>Embryophyta</taxon>
        <taxon>Tracheophyta</taxon>
        <taxon>Spermatophyta</taxon>
        <taxon>Magnoliopsida</taxon>
        <taxon>eudicotyledons</taxon>
        <taxon>Gunneridae</taxon>
        <taxon>Pentapetalae</taxon>
        <taxon>rosids</taxon>
        <taxon>fabids</taxon>
        <taxon>Fagales</taxon>
        <taxon>Betulaceae</taxon>
        <taxon>Carpinus</taxon>
    </lineage>
</organism>
<dbReference type="PANTHER" id="PTHR11802:SF310">
    <property type="entry name" value="SERINE CARBOXYPEPTIDASE-LIKE 18"/>
    <property type="match status" value="1"/>
</dbReference>
<keyword evidence="5" id="KW-0378">Hydrolase</keyword>
<keyword evidence="6" id="KW-0325">Glycoprotein</keyword>
<keyword evidence="3" id="KW-0645">Protease</keyword>
<dbReference type="InterPro" id="IPR033124">
    <property type="entry name" value="Ser_caboxypep_his_AS"/>
</dbReference>
<evidence type="ECO:0000256" key="6">
    <source>
        <dbReference type="ARBA" id="ARBA00023180"/>
    </source>
</evidence>
<dbReference type="FunFam" id="3.40.50.12670:FF:000001">
    <property type="entry name" value="Carboxypeptidase"/>
    <property type="match status" value="1"/>
</dbReference>